<comment type="caution">
    <text evidence="7">The sequence shown here is derived from an EMBL/GenBank/DDBJ whole genome shotgun (WGS) entry which is preliminary data.</text>
</comment>
<name>A0AAN6K8J6_9PEZI</name>
<dbReference type="InterPro" id="IPR036388">
    <property type="entry name" value="WH-like_DNA-bd_sf"/>
</dbReference>
<feature type="active site" description="Proton acceptor" evidence="4">
    <location>
        <position position="301"/>
    </location>
</feature>
<dbReference type="Gene3D" id="1.10.10.10">
    <property type="entry name" value="Winged helix-like DNA-binding domain superfamily/Winged helix DNA-binding domain"/>
    <property type="match status" value="1"/>
</dbReference>
<dbReference type="PIRSF" id="PIRSF005739">
    <property type="entry name" value="O-mtase"/>
    <property type="match status" value="1"/>
</dbReference>
<keyword evidence="3" id="KW-0949">S-adenosyl-L-methionine</keyword>
<dbReference type="AlphaFoldDB" id="A0AAN6K8J6"/>
<dbReference type="InterPro" id="IPR016461">
    <property type="entry name" value="COMT-like"/>
</dbReference>
<dbReference type="Pfam" id="PF08100">
    <property type="entry name" value="Dimerisation"/>
    <property type="match status" value="1"/>
</dbReference>
<dbReference type="Pfam" id="PF00891">
    <property type="entry name" value="Methyltransf_2"/>
    <property type="match status" value="1"/>
</dbReference>
<feature type="domain" description="O-methyltransferase dimerisation" evidence="6">
    <location>
        <begin position="58"/>
        <end position="128"/>
    </location>
</feature>
<dbReference type="PROSITE" id="PS51683">
    <property type="entry name" value="SAM_OMT_II"/>
    <property type="match status" value="1"/>
</dbReference>
<feature type="domain" description="O-methyltransferase C-terminal" evidence="5">
    <location>
        <begin position="229"/>
        <end position="372"/>
    </location>
</feature>
<dbReference type="Gene3D" id="3.40.50.150">
    <property type="entry name" value="Vaccinia Virus protein VP39"/>
    <property type="match status" value="1"/>
</dbReference>
<dbReference type="SUPFAM" id="SSF46785">
    <property type="entry name" value="Winged helix' DNA-binding domain"/>
    <property type="match status" value="1"/>
</dbReference>
<keyword evidence="1" id="KW-0489">Methyltransferase</keyword>
<evidence type="ECO:0000259" key="6">
    <source>
        <dbReference type="Pfam" id="PF08100"/>
    </source>
</evidence>
<dbReference type="InterPro" id="IPR029063">
    <property type="entry name" value="SAM-dependent_MTases_sf"/>
</dbReference>
<evidence type="ECO:0000256" key="2">
    <source>
        <dbReference type="ARBA" id="ARBA00022679"/>
    </source>
</evidence>
<organism evidence="7 8">
    <name type="scientific">Friedmanniomyces endolithicus</name>
    <dbReference type="NCBI Taxonomy" id="329885"/>
    <lineage>
        <taxon>Eukaryota</taxon>
        <taxon>Fungi</taxon>
        <taxon>Dikarya</taxon>
        <taxon>Ascomycota</taxon>
        <taxon>Pezizomycotina</taxon>
        <taxon>Dothideomycetes</taxon>
        <taxon>Dothideomycetidae</taxon>
        <taxon>Mycosphaerellales</taxon>
        <taxon>Teratosphaeriaceae</taxon>
        <taxon>Friedmanniomyces</taxon>
    </lineage>
</organism>
<keyword evidence="2" id="KW-0808">Transferase</keyword>
<keyword evidence="8" id="KW-1185">Reference proteome</keyword>
<sequence length="393" mass="43481">MSSSQVIRHLIEELQSSATQEDDLYSDEKTRIELLGAAQGLVAALTRPDEAVASITHGAGRHMCLQVANDLGLFDLIVSKSRSAHEMASVTGANEKLIVRIMRMMVAIGFVEQSGDRVYSATPMTRLMTLPSVKAGVEHTLEGLDILQSTPEYLKKNGYHLPRTMTDTPFQFARKTELDNHKYYAEVRPETMKTFQVFMDGLYGGPARAPWWAWYPIEEVLSVDSEVAFVDVAGGNGHQTAGLLRAFPGTKGRLIVQDLPEVIQGIKVLDPRIERMSYDFLTPQPEAVKGARVFFLSNILHDHPDDVCHTILGNIRAAMTPGNSKILISDMIVPEIGPPLRQLDSDITMFFLSGGAERSPSEWTELIKTAGLKVSKFWYPPGDQNGIIEVEIA</sequence>
<dbReference type="GO" id="GO:0008171">
    <property type="term" value="F:O-methyltransferase activity"/>
    <property type="evidence" value="ECO:0007669"/>
    <property type="project" value="InterPro"/>
</dbReference>
<dbReference type="InterPro" id="IPR036390">
    <property type="entry name" value="WH_DNA-bd_sf"/>
</dbReference>
<evidence type="ECO:0000256" key="1">
    <source>
        <dbReference type="ARBA" id="ARBA00022603"/>
    </source>
</evidence>
<dbReference type="SUPFAM" id="SSF53335">
    <property type="entry name" value="S-adenosyl-L-methionine-dependent methyltransferases"/>
    <property type="match status" value="1"/>
</dbReference>
<proteinExistence type="predicted"/>
<evidence type="ECO:0000313" key="8">
    <source>
        <dbReference type="Proteomes" id="UP001175353"/>
    </source>
</evidence>
<dbReference type="Proteomes" id="UP001175353">
    <property type="component" value="Unassembled WGS sequence"/>
</dbReference>
<dbReference type="InterPro" id="IPR012967">
    <property type="entry name" value="COMT_dimerisation"/>
</dbReference>
<evidence type="ECO:0000259" key="5">
    <source>
        <dbReference type="Pfam" id="PF00891"/>
    </source>
</evidence>
<dbReference type="PANTHER" id="PTHR43712">
    <property type="entry name" value="PUTATIVE (AFU_ORTHOLOGUE AFUA_4G14580)-RELATED"/>
    <property type="match status" value="1"/>
</dbReference>
<evidence type="ECO:0000256" key="3">
    <source>
        <dbReference type="ARBA" id="ARBA00022691"/>
    </source>
</evidence>
<dbReference type="PANTHER" id="PTHR43712:SF1">
    <property type="entry name" value="HYPOTHETICAL O-METHYLTRANSFERASE (EUROFUNG)-RELATED"/>
    <property type="match status" value="1"/>
</dbReference>
<evidence type="ECO:0000313" key="7">
    <source>
        <dbReference type="EMBL" id="KAK0969963.1"/>
    </source>
</evidence>
<accession>A0AAN6K8J6</accession>
<reference evidence="7" key="1">
    <citation type="submission" date="2023-06" db="EMBL/GenBank/DDBJ databases">
        <title>Black Yeasts Isolated from many extreme environments.</title>
        <authorList>
            <person name="Coleine C."/>
            <person name="Stajich J.E."/>
            <person name="Selbmann L."/>
        </authorList>
    </citation>
    <scope>NUCLEOTIDE SEQUENCE</scope>
    <source>
        <strain evidence="7">CCFEE 5200</strain>
    </source>
</reference>
<dbReference type="GO" id="GO:0046983">
    <property type="term" value="F:protein dimerization activity"/>
    <property type="evidence" value="ECO:0007669"/>
    <property type="project" value="InterPro"/>
</dbReference>
<protein>
    <recommendedName>
        <fullName evidence="9">O-methyltransferase domain-containing protein</fullName>
    </recommendedName>
</protein>
<evidence type="ECO:0000256" key="4">
    <source>
        <dbReference type="PIRSR" id="PIRSR005739-1"/>
    </source>
</evidence>
<dbReference type="InterPro" id="IPR001077">
    <property type="entry name" value="COMT_C"/>
</dbReference>
<evidence type="ECO:0008006" key="9">
    <source>
        <dbReference type="Google" id="ProtNLM"/>
    </source>
</evidence>
<dbReference type="GO" id="GO:0032259">
    <property type="term" value="P:methylation"/>
    <property type="evidence" value="ECO:0007669"/>
    <property type="project" value="UniProtKB-KW"/>
</dbReference>
<dbReference type="EMBL" id="JAUJLE010000191">
    <property type="protein sequence ID" value="KAK0969963.1"/>
    <property type="molecule type" value="Genomic_DNA"/>
</dbReference>
<gene>
    <name evidence="7" type="ORF">LTR91_016100</name>
</gene>